<sequence>MAAKPRMIPTAVLMLAILAFSSALPPETISNAAETLSESGYNAMSLTLDLLSSSLLYNTTSATIFTPPDSIFTDFGQPTLSLLQLHISPLVFSFPGLLSLLPGTKIPTMSADKYLTITTTSSPDQVSLNNVKVVGSPIFDDGLLIIFGIENFFDPNFTTSGTPAQLSSFNDCETSYSGDKTFSFHDAGNVLISRGYSVMASFLNLQLIGFLSQPSLTLFAPADEVMVDYSSRFPDYPSLFLRHVLPCKISLKDLVNIDNGTNLNTYLNGFRINVTISGAALKVNEVPIAFPDMYYSDWLVIHGVPALLSLPEPVDADAEADDDSDGDTFDTIPFPDSGNEPTVTAAPSRTEF</sequence>
<accession>A0ACB8ZM32</accession>
<organism evidence="1 2">
    <name type="scientific">Cichorium intybus</name>
    <name type="common">Chicory</name>
    <dbReference type="NCBI Taxonomy" id="13427"/>
    <lineage>
        <taxon>Eukaryota</taxon>
        <taxon>Viridiplantae</taxon>
        <taxon>Streptophyta</taxon>
        <taxon>Embryophyta</taxon>
        <taxon>Tracheophyta</taxon>
        <taxon>Spermatophyta</taxon>
        <taxon>Magnoliopsida</taxon>
        <taxon>eudicotyledons</taxon>
        <taxon>Gunneridae</taxon>
        <taxon>Pentapetalae</taxon>
        <taxon>asterids</taxon>
        <taxon>campanulids</taxon>
        <taxon>Asterales</taxon>
        <taxon>Asteraceae</taxon>
        <taxon>Cichorioideae</taxon>
        <taxon>Cichorieae</taxon>
        <taxon>Cichoriinae</taxon>
        <taxon>Cichorium</taxon>
    </lineage>
</organism>
<name>A0ACB8ZM32_CICIN</name>
<dbReference type="EMBL" id="CM042016">
    <property type="protein sequence ID" value="KAI3699052.1"/>
    <property type="molecule type" value="Genomic_DNA"/>
</dbReference>
<evidence type="ECO:0000313" key="1">
    <source>
        <dbReference type="EMBL" id="KAI3699052.1"/>
    </source>
</evidence>
<gene>
    <name evidence="1" type="ORF">L2E82_43049</name>
</gene>
<keyword evidence="2" id="KW-1185">Reference proteome</keyword>
<proteinExistence type="predicted"/>
<reference evidence="2" key="1">
    <citation type="journal article" date="2022" name="Mol. Ecol. Resour.">
        <title>The genomes of chicory, endive, great burdock and yacon provide insights into Asteraceae palaeo-polyploidization history and plant inulin production.</title>
        <authorList>
            <person name="Fan W."/>
            <person name="Wang S."/>
            <person name="Wang H."/>
            <person name="Wang A."/>
            <person name="Jiang F."/>
            <person name="Liu H."/>
            <person name="Zhao H."/>
            <person name="Xu D."/>
            <person name="Zhang Y."/>
        </authorList>
    </citation>
    <scope>NUCLEOTIDE SEQUENCE [LARGE SCALE GENOMIC DNA]</scope>
    <source>
        <strain evidence="2">cv. Punajuju</strain>
    </source>
</reference>
<evidence type="ECO:0000313" key="2">
    <source>
        <dbReference type="Proteomes" id="UP001055811"/>
    </source>
</evidence>
<dbReference type="Proteomes" id="UP001055811">
    <property type="component" value="Linkage Group LG08"/>
</dbReference>
<comment type="caution">
    <text evidence="1">The sequence shown here is derived from an EMBL/GenBank/DDBJ whole genome shotgun (WGS) entry which is preliminary data.</text>
</comment>
<protein>
    <submittedName>
        <fullName evidence="1">Uncharacterized protein</fullName>
    </submittedName>
</protein>
<reference evidence="1 2" key="2">
    <citation type="journal article" date="2022" name="Mol. Ecol. Resour.">
        <title>The genomes of chicory, endive, great burdock and yacon provide insights into Asteraceae paleo-polyploidization history and plant inulin production.</title>
        <authorList>
            <person name="Fan W."/>
            <person name="Wang S."/>
            <person name="Wang H."/>
            <person name="Wang A."/>
            <person name="Jiang F."/>
            <person name="Liu H."/>
            <person name="Zhao H."/>
            <person name="Xu D."/>
            <person name="Zhang Y."/>
        </authorList>
    </citation>
    <scope>NUCLEOTIDE SEQUENCE [LARGE SCALE GENOMIC DNA]</scope>
    <source>
        <strain evidence="2">cv. Punajuju</strain>
        <tissue evidence="1">Leaves</tissue>
    </source>
</reference>